<dbReference type="InterPro" id="IPR001096">
    <property type="entry name" value="Peptidase_C13"/>
</dbReference>
<dbReference type="PIRSF" id="PIRSF019663">
    <property type="entry name" value="Legumain"/>
    <property type="match status" value="1"/>
</dbReference>
<evidence type="ECO:0000313" key="3">
    <source>
        <dbReference type="EMBL" id="KAF5396354.1"/>
    </source>
</evidence>
<name>A0A8J4WDU2_9TREM</name>
<comment type="similarity">
    <text evidence="1">Belongs to the peptidase C13 family.</text>
</comment>
<protein>
    <recommendedName>
        <fullName evidence="5">Legumain</fullName>
    </recommendedName>
</protein>
<dbReference type="GO" id="GO:0004197">
    <property type="term" value="F:cysteine-type endopeptidase activity"/>
    <property type="evidence" value="ECO:0007669"/>
    <property type="project" value="TreeGrafter"/>
</dbReference>
<dbReference type="EMBL" id="LUCH01008387">
    <property type="protein sequence ID" value="KAF5396354.1"/>
    <property type="molecule type" value="Genomic_DNA"/>
</dbReference>
<dbReference type="PANTHER" id="PTHR12000:SF42">
    <property type="entry name" value="LEGUMAIN"/>
    <property type="match status" value="1"/>
</dbReference>
<sequence length="282" mass="32073">MPRVSASVIAIICLLGLTQALNSHSAIFNSDPKKNWAVLVAGSNGWWNYRHQSDVCHAYQILTGLGIPRENIITFMYDDIANNRDYSRNIVLHRACDNHVNSDRYTLSDISELRVPINGFTPGDGHQLSGCEFHLYARQLNETITYMYKNKRYNQMVLYIEACHSGSMFHKVLSPRIQVYATTAAKPFESSSATFCEDKTIEACLADEYSYNWMTDTETHDIHAKTLDQQFNDVKKATTYSHVMKYGDTVPEVAQHVSKFHQLCRAGYQPEDLIDSVMHVCA</sequence>
<evidence type="ECO:0000313" key="4">
    <source>
        <dbReference type="Proteomes" id="UP000748531"/>
    </source>
</evidence>
<keyword evidence="4" id="KW-1185">Reference proteome</keyword>
<proteinExistence type="inferred from homology"/>
<dbReference type="GO" id="GO:0051603">
    <property type="term" value="P:proteolysis involved in protein catabolic process"/>
    <property type="evidence" value="ECO:0007669"/>
    <property type="project" value="TreeGrafter"/>
</dbReference>
<evidence type="ECO:0000256" key="1">
    <source>
        <dbReference type="ARBA" id="ARBA00009941"/>
    </source>
</evidence>
<dbReference type="AlphaFoldDB" id="A0A8J4WDU2"/>
<dbReference type="PRINTS" id="PR00776">
    <property type="entry name" value="HEMOGLOBNASE"/>
</dbReference>
<dbReference type="Gene3D" id="3.40.50.1460">
    <property type="match status" value="2"/>
</dbReference>
<dbReference type="PANTHER" id="PTHR12000">
    <property type="entry name" value="HEMOGLOBINASE FAMILY MEMBER"/>
    <property type="match status" value="1"/>
</dbReference>
<dbReference type="GO" id="GO:0006624">
    <property type="term" value="P:vacuolar protein processing"/>
    <property type="evidence" value="ECO:0007669"/>
    <property type="project" value="TreeGrafter"/>
</dbReference>
<organism evidence="3 4">
    <name type="scientific">Paragonimus heterotremus</name>
    <dbReference type="NCBI Taxonomy" id="100268"/>
    <lineage>
        <taxon>Eukaryota</taxon>
        <taxon>Metazoa</taxon>
        <taxon>Spiralia</taxon>
        <taxon>Lophotrochozoa</taxon>
        <taxon>Platyhelminthes</taxon>
        <taxon>Trematoda</taxon>
        <taxon>Digenea</taxon>
        <taxon>Plagiorchiida</taxon>
        <taxon>Troglotremata</taxon>
        <taxon>Troglotrematidae</taxon>
        <taxon>Paragonimus</taxon>
    </lineage>
</organism>
<feature type="signal peptide" evidence="2">
    <location>
        <begin position="1"/>
        <end position="20"/>
    </location>
</feature>
<comment type="caution">
    <text evidence="3">The sequence shown here is derived from an EMBL/GenBank/DDBJ whole genome shotgun (WGS) entry which is preliminary data.</text>
</comment>
<reference evidence="3" key="1">
    <citation type="submission" date="2019-05" db="EMBL/GenBank/DDBJ databases">
        <title>Annotation for the trematode Paragonimus heterotremus.</title>
        <authorList>
            <person name="Choi Y.-J."/>
        </authorList>
    </citation>
    <scope>NUCLEOTIDE SEQUENCE</scope>
    <source>
        <strain evidence="3">LC</strain>
    </source>
</reference>
<dbReference type="GO" id="GO:0005773">
    <property type="term" value="C:vacuole"/>
    <property type="evidence" value="ECO:0007669"/>
    <property type="project" value="GOC"/>
</dbReference>
<dbReference type="Pfam" id="PF01650">
    <property type="entry name" value="Peptidase_C13"/>
    <property type="match status" value="2"/>
</dbReference>
<dbReference type="Proteomes" id="UP000748531">
    <property type="component" value="Unassembled WGS sequence"/>
</dbReference>
<evidence type="ECO:0008006" key="5">
    <source>
        <dbReference type="Google" id="ProtNLM"/>
    </source>
</evidence>
<accession>A0A8J4WDU2</accession>
<keyword evidence="2" id="KW-0732">Signal</keyword>
<gene>
    <name evidence="3" type="ORF">PHET_10339</name>
</gene>
<dbReference type="OrthoDB" id="9973749at2759"/>
<feature type="chain" id="PRO_5035156680" description="Legumain" evidence="2">
    <location>
        <begin position="21"/>
        <end position="282"/>
    </location>
</feature>
<evidence type="ECO:0000256" key="2">
    <source>
        <dbReference type="SAM" id="SignalP"/>
    </source>
</evidence>